<dbReference type="OrthoDB" id="9762009at2"/>
<gene>
    <name evidence="1" type="ORF">BHE19_06015</name>
</gene>
<dbReference type="RefSeq" id="WP_070906685.1">
    <property type="nucleotide sequence ID" value="NZ_MIKE01000022.1"/>
</dbReference>
<organism evidence="1 2">
    <name type="scientific">Flavobacterium tructae</name>
    <dbReference type="NCBI Taxonomy" id="1114873"/>
    <lineage>
        <taxon>Bacteria</taxon>
        <taxon>Pseudomonadati</taxon>
        <taxon>Bacteroidota</taxon>
        <taxon>Flavobacteriia</taxon>
        <taxon>Flavobacteriales</taxon>
        <taxon>Flavobacteriaceae</taxon>
        <taxon>Flavobacterium</taxon>
    </lineage>
</organism>
<proteinExistence type="predicted"/>
<dbReference type="AlphaFoldDB" id="A0A1S1J758"/>
<accession>A0A1S1J758</accession>
<dbReference type="Proteomes" id="UP000180252">
    <property type="component" value="Unassembled WGS sequence"/>
</dbReference>
<dbReference type="Gene3D" id="3.30.870.10">
    <property type="entry name" value="Endonuclease Chain A"/>
    <property type="match status" value="1"/>
</dbReference>
<reference evidence="2" key="1">
    <citation type="submission" date="2016-09" db="EMBL/GenBank/DDBJ databases">
        <authorList>
            <person name="Chen S."/>
            <person name="Walker E."/>
        </authorList>
    </citation>
    <scope>NUCLEOTIDE SEQUENCE [LARGE SCALE GENOMIC DNA]</scope>
    <source>
        <strain evidence="2">MSU</strain>
    </source>
</reference>
<dbReference type="EMBL" id="MIKE01000022">
    <property type="protein sequence ID" value="OHT45394.1"/>
    <property type="molecule type" value="Genomic_DNA"/>
</dbReference>
<evidence type="ECO:0000313" key="2">
    <source>
        <dbReference type="Proteomes" id="UP000180252"/>
    </source>
</evidence>
<evidence type="ECO:0000313" key="1">
    <source>
        <dbReference type="EMBL" id="OHT45394.1"/>
    </source>
</evidence>
<protein>
    <recommendedName>
        <fullName evidence="3">Phospholipase D-like domain-containing protein</fullName>
    </recommendedName>
</protein>
<comment type="caution">
    <text evidence="1">The sequence shown here is derived from an EMBL/GenBank/DDBJ whole genome shotgun (WGS) entry which is preliminary data.</text>
</comment>
<name>A0A1S1J758_9FLAO</name>
<sequence length="274" mass="32026">MENKPLNFEEFKKALDGEKSKLQNLNDFNIPTDAYHVRDLTKSQVIPSENYSTTVTSPKLDSIETHFRNIEELLIEKIIDYKDDLIIGCVAWLTSYRILDALAKCKNVQIIVQKEDFLRPDLKTKDRNSWKNILHNKYNKITCEMARFQFSEPMEYLSFACDPTVEGVRCVGNHNSEKSPAFPRMHNKFLVFCRTTKNQDNSDFRYWPVSLWTGSFNLTQNATYSLENAICLTDSTGKNELINSYLKEHHQIFTISEKLNWESTWIEPQFRIGT</sequence>
<dbReference type="STRING" id="1278819.BHE19_06015"/>
<evidence type="ECO:0008006" key="3">
    <source>
        <dbReference type="Google" id="ProtNLM"/>
    </source>
</evidence>